<keyword evidence="1" id="KW-0805">Transcription regulation</keyword>
<evidence type="ECO:0000256" key="3">
    <source>
        <dbReference type="ARBA" id="ARBA00023163"/>
    </source>
</evidence>
<dbReference type="SUPFAM" id="SSF46689">
    <property type="entry name" value="Homeodomain-like"/>
    <property type="match status" value="1"/>
</dbReference>
<evidence type="ECO:0000259" key="4">
    <source>
        <dbReference type="PROSITE" id="PS01124"/>
    </source>
</evidence>
<dbReference type="PANTHER" id="PTHR46796:SF12">
    <property type="entry name" value="HTH-TYPE DNA-BINDING TRANSCRIPTIONAL ACTIVATOR EUTR"/>
    <property type="match status" value="1"/>
</dbReference>
<dbReference type="PROSITE" id="PS01124">
    <property type="entry name" value="HTH_ARAC_FAMILY_2"/>
    <property type="match status" value="1"/>
</dbReference>
<organism evidence="5 6">
    <name type="scientific">Actinokineospora auranticolor</name>
    <dbReference type="NCBI Taxonomy" id="155976"/>
    <lineage>
        <taxon>Bacteria</taxon>
        <taxon>Bacillati</taxon>
        <taxon>Actinomycetota</taxon>
        <taxon>Actinomycetes</taxon>
        <taxon>Pseudonocardiales</taxon>
        <taxon>Pseudonocardiaceae</taxon>
        <taxon>Actinokineospora</taxon>
    </lineage>
</organism>
<keyword evidence="6" id="KW-1185">Reference proteome</keyword>
<dbReference type="Proteomes" id="UP000239203">
    <property type="component" value="Unassembled WGS sequence"/>
</dbReference>
<dbReference type="GO" id="GO:0003700">
    <property type="term" value="F:DNA-binding transcription factor activity"/>
    <property type="evidence" value="ECO:0007669"/>
    <property type="project" value="InterPro"/>
</dbReference>
<proteinExistence type="predicted"/>
<dbReference type="GO" id="GO:0043565">
    <property type="term" value="F:sequence-specific DNA binding"/>
    <property type="evidence" value="ECO:0007669"/>
    <property type="project" value="InterPro"/>
</dbReference>
<dbReference type="PROSITE" id="PS00041">
    <property type="entry name" value="HTH_ARAC_FAMILY_1"/>
    <property type="match status" value="1"/>
</dbReference>
<dbReference type="SMART" id="SM00342">
    <property type="entry name" value="HTH_ARAC"/>
    <property type="match status" value="1"/>
</dbReference>
<dbReference type="InterPro" id="IPR009057">
    <property type="entry name" value="Homeodomain-like_sf"/>
</dbReference>
<name>A0A2S6GPG6_9PSEU</name>
<evidence type="ECO:0000256" key="1">
    <source>
        <dbReference type="ARBA" id="ARBA00023015"/>
    </source>
</evidence>
<gene>
    <name evidence="5" type="ORF">CLV40_108121</name>
</gene>
<feature type="domain" description="HTH araC/xylS-type" evidence="4">
    <location>
        <begin position="317"/>
        <end position="418"/>
    </location>
</feature>
<keyword evidence="3" id="KW-0804">Transcription</keyword>
<sequence length="419" mass="44687">MLTLPPDVGDSDQAGLHRMLADARGLLTARTSVVLDARAVGVVSARMARTVVAFAEVGVARGIRCAVVLQPGAAARVALDLADPKTLVAVYGRVEEAIGGSEAPAEAPSADIVDPEVAEQVLSDSYATVRIRARGARCGMWMTSVPVGGVRLDGVGFRMGFDAEVAPLGKYVFSELESGRVACGAGGAWRRYGAGDVFLPAQPDLPYRAAVDDGVFRVAVIEPATLEHVARTESDRSGPIRVTGHEAVSAAAAAYWRSTCRHLRDDLLANPEVLAHPLVVGNAARLLAAAALATFANTARTDPTIEDRHDATPRTLRTAIAYIEAHADQDISVADIACSAWVTVRAVQLAFRRHLDTTPMAYLRRVRLDHVRAELRAAVPGQETVTGIAARWGFSRPGAFAAYYREVFDELPSHTLRNN</sequence>
<dbReference type="PANTHER" id="PTHR46796">
    <property type="entry name" value="HTH-TYPE TRANSCRIPTIONAL ACTIVATOR RHAS-RELATED"/>
    <property type="match status" value="1"/>
</dbReference>
<dbReference type="EMBL" id="PTIX01000008">
    <property type="protein sequence ID" value="PPK67124.1"/>
    <property type="molecule type" value="Genomic_DNA"/>
</dbReference>
<evidence type="ECO:0000256" key="2">
    <source>
        <dbReference type="ARBA" id="ARBA00023125"/>
    </source>
</evidence>
<reference evidence="5 6" key="1">
    <citation type="submission" date="2018-02" db="EMBL/GenBank/DDBJ databases">
        <title>Genomic Encyclopedia of Archaeal and Bacterial Type Strains, Phase II (KMG-II): from individual species to whole genera.</title>
        <authorList>
            <person name="Goeker M."/>
        </authorList>
    </citation>
    <scope>NUCLEOTIDE SEQUENCE [LARGE SCALE GENOMIC DNA]</scope>
    <source>
        <strain evidence="5 6">YU 961-1</strain>
    </source>
</reference>
<keyword evidence="2 5" id="KW-0238">DNA-binding</keyword>
<accession>A0A2S6GPG6</accession>
<dbReference type="InterPro" id="IPR018062">
    <property type="entry name" value="HTH_AraC-typ_CS"/>
</dbReference>
<dbReference type="AlphaFoldDB" id="A0A2S6GPG6"/>
<evidence type="ECO:0000313" key="5">
    <source>
        <dbReference type="EMBL" id="PPK67124.1"/>
    </source>
</evidence>
<comment type="caution">
    <text evidence="5">The sequence shown here is derived from an EMBL/GenBank/DDBJ whole genome shotgun (WGS) entry which is preliminary data.</text>
</comment>
<protein>
    <submittedName>
        <fullName evidence="5">AraC-like DNA-binding protein</fullName>
    </submittedName>
</protein>
<evidence type="ECO:0000313" key="6">
    <source>
        <dbReference type="Proteomes" id="UP000239203"/>
    </source>
</evidence>
<dbReference type="Pfam" id="PF12833">
    <property type="entry name" value="HTH_18"/>
    <property type="match status" value="1"/>
</dbReference>
<dbReference type="Gene3D" id="1.10.10.60">
    <property type="entry name" value="Homeodomain-like"/>
    <property type="match status" value="1"/>
</dbReference>
<dbReference type="InterPro" id="IPR050204">
    <property type="entry name" value="AraC_XylS_family_regulators"/>
</dbReference>
<dbReference type="InterPro" id="IPR018060">
    <property type="entry name" value="HTH_AraC"/>
</dbReference>